<protein>
    <submittedName>
        <fullName evidence="3">Biotin-dependent enzyme</fullName>
    </submittedName>
</protein>
<accession>A0A543K5C6</accession>
<dbReference type="Proteomes" id="UP000315133">
    <property type="component" value="Unassembled WGS sequence"/>
</dbReference>
<dbReference type="RefSeq" id="WP_141821289.1">
    <property type="nucleotide sequence ID" value="NZ_BAAAIL010000003.1"/>
</dbReference>
<feature type="domain" description="Lipoyl-binding" evidence="2">
    <location>
        <begin position="1"/>
        <end position="71"/>
    </location>
</feature>
<dbReference type="EMBL" id="VFPU01000004">
    <property type="protein sequence ID" value="TQM90278.1"/>
    <property type="molecule type" value="Genomic_DNA"/>
</dbReference>
<dbReference type="InterPro" id="IPR011053">
    <property type="entry name" value="Single_hybrid_motif"/>
</dbReference>
<comment type="caution">
    <text evidence="3">The sequence shown here is derived from an EMBL/GenBank/DDBJ whole genome shotgun (WGS) entry which is preliminary data.</text>
</comment>
<proteinExistence type="predicted"/>
<dbReference type="PROSITE" id="PS50968">
    <property type="entry name" value="BIOTINYL_LIPOYL"/>
    <property type="match status" value="1"/>
</dbReference>
<dbReference type="InterPro" id="IPR000089">
    <property type="entry name" value="Biotin_lipoyl"/>
</dbReference>
<dbReference type="OrthoDB" id="163546at2"/>
<keyword evidence="4" id="KW-1185">Reference proteome</keyword>
<dbReference type="InterPro" id="IPR050709">
    <property type="entry name" value="Biotin_Carboxyl_Carrier/Decarb"/>
</dbReference>
<gene>
    <name evidence="3" type="ORF">FB476_3231</name>
</gene>
<dbReference type="NCBIfam" id="NF004547">
    <property type="entry name" value="PRK05889.1"/>
    <property type="match status" value="1"/>
</dbReference>
<dbReference type="PANTHER" id="PTHR45266">
    <property type="entry name" value="OXALOACETATE DECARBOXYLASE ALPHA CHAIN"/>
    <property type="match status" value="1"/>
</dbReference>
<reference evidence="3 4" key="1">
    <citation type="submission" date="2019-06" db="EMBL/GenBank/DDBJ databases">
        <title>Sequencing the genomes of 1000 actinobacteria strains.</title>
        <authorList>
            <person name="Klenk H.-P."/>
        </authorList>
    </citation>
    <scope>NUCLEOTIDE SEQUENCE [LARGE SCALE GENOMIC DNA]</scope>
    <source>
        <strain evidence="3 4">DSM 12362</strain>
    </source>
</reference>
<sequence length="78" mass="8221">MPQHIASELVASIAQVHVTVGQRVEAGQEVVLLESMKMEIPLLAEQAGTVVEVHVSPGDVVQEGDVVVVVDERPGAGR</sequence>
<dbReference type="Gene3D" id="2.40.50.100">
    <property type="match status" value="1"/>
</dbReference>
<dbReference type="AlphaFoldDB" id="A0A543K5C6"/>
<evidence type="ECO:0000313" key="4">
    <source>
        <dbReference type="Proteomes" id="UP000315133"/>
    </source>
</evidence>
<evidence type="ECO:0000256" key="1">
    <source>
        <dbReference type="ARBA" id="ARBA00023267"/>
    </source>
</evidence>
<dbReference type="PANTHER" id="PTHR45266:SF3">
    <property type="entry name" value="OXALOACETATE DECARBOXYLASE ALPHA CHAIN"/>
    <property type="match status" value="1"/>
</dbReference>
<dbReference type="CDD" id="cd06850">
    <property type="entry name" value="biotinyl_domain"/>
    <property type="match status" value="1"/>
</dbReference>
<dbReference type="Pfam" id="PF00364">
    <property type="entry name" value="Biotin_lipoyl"/>
    <property type="match status" value="1"/>
</dbReference>
<name>A0A543K5C6_9MICO</name>
<evidence type="ECO:0000313" key="3">
    <source>
        <dbReference type="EMBL" id="TQM90278.1"/>
    </source>
</evidence>
<dbReference type="SUPFAM" id="SSF51230">
    <property type="entry name" value="Single hybrid motif"/>
    <property type="match status" value="1"/>
</dbReference>
<evidence type="ECO:0000259" key="2">
    <source>
        <dbReference type="PROSITE" id="PS50968"/>
    </source>
</evidence>
<keyword evidence="1" id="KW-0092">Biotin</keyword>
<organism evidence="3 4">
    <name type="scientific">Ornithinimicrobium humiphilum</name>
    <dbReference type="NCBI Taxonomy" id="125288"/>
    <lineage>
        <taxon>Bacteria</taxon>
        <taxon>Bacillati</taxon>
        <taxon>Actinomycetota</taxon>
        <taxon>Actinomycetes</taxon>
        <taxon>Micrococcales</taxon>
        <taxon>Ornithinimicrobiaceae</taxon>
        <taxon>Ornithinimicrobium</taxon>
    </lineage>
</organism>